<dbReference type="EMBL" id="JAPQEX020000001">
    <property type="protein sequence ID" value="MDG1642534.1"/>
    <property type="molecule type" value="Genomic_DNA"/>
</dbReference>
<dbReference type="InterPro" id="IPR018895">
    <property type="entry name" value="DUF2474"/>
</dbReference>
<keyword evidence="1" id="KW-0472">Membrane</keyword>
<keyword evidence="1" id="KW-1133">Transmembrane helix</keyword>
<dbReference type="Pfam" id="PF10617">
    <property type="entry name" value="DUF2474"/>
    <property type="match status" value="1"/>
</dbReference>
<evidence type="ECO:0000313" key="3">
    <source>
        <dbReference type="Proteomes" id="UP001075001"/>
    </source>
</evidence>
<accession>A0ABT6EAV8</accession>
<evidence type="ECO:0000313" key="2">
    <source>
        <dbReference type="EMBL" id="MDG1642534.1"/>
    </source>
</evidence>
<gene>
    <name evidence="2" type="ORF">OXR69_011735</name>
</gene>
<proteinExistence type="predicted"/>
<dbReference type="Proteomes" id="UP001075001">
    <property type="component" value="Unassembled WGS sequence"/>
</dbReference>
<name>A0ABT6EAV8_9ENTR</name>
<keyword evidence="3" id="KW-1185">Reference proteome</keyword>
<evidence type="ECO:0000256" key="1">
    <source>
        <dbReference type="SAM" id="Phobius"/>
    </source>
</evidence>
<feature type="transmembrane region" description="Helical" evidence="1">
    <location>
        <begin position="12"/>
        <end position="37"/>
    </location>
</feature>
<organism evidence="2 3">
    <name type="scientific">Klebsiella huaxiensis</name>
    <dbReference type="NCBI Taxonomy" id="2153354"/>
    <lineage>
        <taxon>Bacteria</taxon>
        <taxon>Pseudomonadati</taxon>
        <taxon>Pseudomonadota</taxon>
        <taxon>Gammaproteobacteria</taxon>
        <taxon>Enterobacterales</taxon>
        <taxon>Enterobacteriaceae</taxon>
        <taxon>Klebsiella/Raoultella group</taxon>
        <taxon>Klebsiella</taxon>
    </lineage>
</organism>
<keyword evidence="1" id="KW-0812">Transmembrane</keyword>
<dbReference type="RefSeq" id="WP_112215314.1">
    <property type="nucleotide sequence ID" value="NZ_CP036175.1"/>
</dbReference>
<protein>
    <submittedName>
        <fullName evidence="2">DUF2474 domain-containing protein</fullName>
    </submittedName>
</protein>
<comment type="caution">
    <text evidence="2">The sequence shown here is derived from an EMBL/GenBank/DDBJ whole genome shotgun (WGS) entry which is preliminary data.</text>
</comment>
<reference evidence="2" key="1">
    <citation type="submission" date="2023-03" db="EMBL/GenBank/DDBJ databases">
        <title>identification of new KPC variant in Klebsiella huaxiensis from the Hospital Sewage Samples in China.</title>
        <authorList>
            <person name="Wu Y."/>
        </authorList>
    </citation>
    <scope>NUCLEOTIDE SEQUENCE</scope>
    <source>
        <strain evidence="2">ZR-9</strain>
    </source>
</reference>
<sequence>MKPLAEKRRFIFWKGVVWMIVIWALSVLALGVVSMVFRFLMSAAGMKA</sequence>